<organism evidence="1 2">
    <name type="scientific">Prochlorococcus marinus (strain MIT 9303)</name>
    <dbReference type="NCBI Taxonomy" id="59922"/>
    <lineage>
        <taxon>Bacteria</taxon>
        <taxon>Bacillati</taxon>
        <taxon>Cyanobacteriota</taxon>
        <taxon>Cyanophyceae</taxon>
        <taxon>Synechococcales</taxon>
        <taxon>Prochlorococcaceae</taxon>
        <taxon>Prochlorococcus</taxon>
    </lineage>
</organism>
<dbReference type="KEGG" id="pmf:P9303_02451"/>
<gene>
    <name evidence="1" type="ordered locus">P9303_02451</name>
</gene>
<dbReference type="HOGENOM" id="CLU_2234117_0_0_3"/>
<dbReference type="AlphaFoldDB" id="A2C690"/>
<reference evidence="1 2" key="1">
    <citation type="journal article" date="2007" name="PLoS Genet.">
        <title>Patterns and implications of gene gain and loss in the evolution of Prochlorococcus.</title>
        <authorList>
            <person name="Kettler G.C."/>
            <person name="Martiny A.C."/>
            <person name="Huang K."/>
            <person name="Zucker J."/>
            <person name="Coleman M.L."/>
            <person name="Rodrigue S."/>
            <person name="Chen F."/>
            <person name="Lapidus A."/>
            <person name="Ferriera S."/>
            <person name="Johnson J."/>
            <person name="Steglich C."/>
            <person name="Church G.M."/>
            <person name="Richardson P."/>
            <person name="Chisholm S.W."/>
        </authorList>
    </citation>
    <scope>NUCLEOTIDE SEQUENCE [LARGE SCALE GENOMIC DNA]</scope>
    <source>
        <strain evidence="1 2">MIT 9303</strain>
    </source>
</reference>
<dbReference type="EMBL" id="CP000554">
    <property type="protein sequence ID" value="ABM77000.1"/>
    <property type="molecule type" value="Genomic_DNA"/>
</dbReference>
<dbReference type="Proteomes" id="UP000002274">
    <property type="component" value="Chromosome"/>
</dbReference>
<protein>
    <submittedName>
        <fullName evidence="1">Uncharacterized protein</fullName>
    </submittedName>
</protein>
<name>A2C690_PROM3</name>
<evidence type="ECO:0000313" key="1">
    <source>
        <dbReference type="EMBL" id="ABM77000.1"/>
    </source>
</evidence>
<accession>A2C690</accession>
<sequence>MTSSWFAIKAIGWSPSCVHHCLPLNDRANHEALAKLRPFKFHETQAKGWLAPRICCNSSFSLELVELFRGGMKLHEDELRRIWSQLCQGLTLLFETALSTVKVIN</sequence>
<evidence type="ECO:0000313" key="2">
    <source>
        <dbReference type="Proteomes" id="UP000002274"/>
    </source>
</evidence>
<proteinExistence type="predicted"/>
<dbReference type="STRING" id="59922.P9303_02451"/>